<reference evidence="20" key="1">
    <citation type="submission" date="2017-09" db="EMBL/GenBank/DDBJ databases">
        <title>Depth-based differentiation of microbial function through sediment-hosted aquifers and enrichment of novel symbionts in the deep terrestrial subsurface.</title>
        <authorList>
            <person name="Probst A.J."/>
            <person name="Ladd B."/>
            <person name="Jarett J.K."/>
            <person name="Geller-Mcgrath D.E."/>
            <person name="Sieber C.M.K."/>
            <person name="Emerson J.B."/>
            <person name="Anantharaman K."/>
            <person name="Thomas B.C."/>
            <person name="Malmstrom R."/>
            <person name="Stieglmeier M."/>
            <person name="Klingl A."/>
            <person name="Woyke T."/>
            <person name="Ryan C.M."/>
            <person name="Banfield J.F."/>
        </authorList>
    </citation>
    <scope>NUCLEOTIDE SEQUENCE [LARGE SCALE GENOMIC DNA]</scope>
</reference>
<dbReference type="Gene3D" id="3.90.320.10">
    <property type="match status" value="1"/>
</dbReference>
<evidence type="ECO:0000256" key="8">
    <source>
        <dbReference type="ARBA" id="ARBA00022918"/>
    </source>
</evidence>
<dbReference type="PRINTS" id="PR00866">
    <property type="entry name" value="RNADNAPOLMS"/>
</dbReference>
<dbReference type="InterPro" id="IPR051083">
    <property type="entry name" value="GrpII_Intron_Splice-Mob/Def"/>
</dbReference>
<dbReference type="InterPro" id="IPR000123">
    <property type="entry name" value="Reverse_transcriptase_msDNA"/>
</dbReference>
<keyword evidence="5" id="KW-0378">Hydrolase</keyword>
<dbReference type="EMBL" id="PFNG01000195">
    <property type="protein sequence ID" value="PIZ36585.1"/>
    <property type="molecule type" value="Genomic_DNA"/>
</dbReference>
<keyword evidence="9" id="KW-0408">Iron</keyword>
<dbReference type="InterPro" id="IPR043502">
    <property type="entry name" value="DNA/RNA_pol_sf"/>
</dbReference>
<feature type="domain" description="Reverse transcriptase" evidence="18">
    <location>
        <begin position="56"/>
        <end position="282"/>
    </location>
</feature>
<dbReference type="PROSITE" id="PS50878">
    <property type="entry name" value="RT_POL"/>
    <property type="match status" value="1"/>
</dbReference>
<keyword evidence="2" id="KW-0548">Nucleotidyltransferase</keyword>
<feature type="compositionally biased region" description="Polar residues" evidence="17">
    <location>
        <begin position="330"/>
        <end position="349"/>
    </location>
</feature>
<keyword evidence="11" id="KW-0051">Antiviral defense</keyword>
<evidence type="ECO:0000256" key="5">
    <source>
        <dbReference type="ARBA" id="ARBA00022801"/>
    </source>
</evidence>
<name>A0A2M7T6K2_9ACTN</name>
<dbReference type="Proteomes" id="UP000230956">
    <property type="component" value="Unassembled WGS sequence"/>
</dbReference>
<comment type="similarity">
    <text evidence="15">Belongs to the bacterial reverse transcriptase family.</text>
</comment>
<dbReference type="GO" id="GO:0003964">
    <property type="term" value="F:RNA-directed DNA polymerase activity"/>
    <property type="evidence" value="ECO:0007669"/>
    <property type="project" value="UniProtKB-KW"/>
</dbReference>
<evidence type="ECO:0000313" key="20">
    <source>
        <dbReference type="Proteomes" id="UP000230956"/>
    </source>
</evidence>
<comment type="catalytic activity">
    <reaction evidence="14">
        <text>exonucleolytic cleavage in the 5'- to 3'-direction to yield nucleoside 3'-phosphates.</text>
        <dbReference type="EC" id="3.1.12.1"/>
    </reaction>
</comment>
<evidence type="ECO:0000259" key="18">
    <source>
        <dbReference type="PROSITE" id="PS50878"/>
    </source>
</evidence>
<sequence length="566" mass="64769">MRKARLDNKGLYEMVCNSSNLRLAWEKVRDNKGCAGSDRVTIEDFEQDLDANLGGLENRLRLCDYRPLPLRQVIILKKDGSKRKLAIPAVVDRVAQQAVLNIIGRLIDQEFEDCSFAYRKGRSIYHAIARIERYRSDGYTWVLDADIDDYFDEVDHELVLNAFGKYIKDRRIANLIRMWLECGVQDGFVVKRREKGLPQGSPVSPLLSNLYLDVFDEALSTKGYKLIRYSDDFIILCRERPQADRALQDVEALLRELRLALNVDKTRITNFTTGFRYLGALFVGSMVLAPRPGKKVEKTAIDEQLCTPIVYDAAIGAEMETAPGFLITNEHNGPSNQLARRSTTANRQRGTGYHGRSSSFYPFADAHIEISALADYVFCRNAFYYRHVLGFVYENQDMLAGRVLHETVHSDSTTNRGGKVVLTNRPLFSRRLGITGRADVLEQKDGGLLPVEYKTGQRSTLWPSIRVQLCAQALALEDMTARPVPHGYVYFTESRSREKVSFDHKLRCYTIRIISEARELQRRTTHDTIMPSTKCFRCSTRHMCLPEETVRLKRFAREGVFKHIIK</sequence>
<evidence type="ECO:0000256" key="11">
    <source>
        <dbReference type="ARBA" id="ARBA00023118"/>
    </source>
</evidence>
<evidence type="ECO:0000256" key="9">
    <source>
        <dbReference type="ARBA" id="ARBA00023004"/>
    </source>
</evidence>
<dbReference type="NCBIfam" id="TIGR00372">
    <property type="entry name" value="cas4"/>
    <property type="match status" value="1"/>
</dbReference>
<keyword evidence="12" id="KW-0464">Manganese</keyword>
<dbReference type="InterPro" id="IPR013343">
    <property type="entry name" value="CRISPR-assoc_prot_Cas4"/>
</dbReference>
<keyword evidence="1" id="KW-0808">Transferase</keyword>
<organism evidence="19 20">
    <name type="scientific">Candidatus Aquicultor secundus</name>
    <dbReference type="NCBI Taxonomy" id="1973895"/>
    <lineage>
        <taxon>Bacteria</taxon>
        <taxon>Bacillati</taxon>
        <taxon>Actinomycetota</taxon>
        <taxon>Candidatus Aquicultoria</taxon>
        <taxon>Candidatus Aquicultorales</taxon>
        <taxon>Candidatus Aquicultoraceae</taxon>
        <taxon>Candidatus Aquicultor</taxon>
    </lineage>
</organism>
<evidence type="ECO:0000256" key="16">
    <source>
        <dbReference type="ARBA" id="ARBA00048173"/>
    </source>
</evidence>
<evidence type="ECO:0000256" key="15">
    <source>
        <dbReference type="ARBA" id="ARBA00034120"/>
    </source>
</evidence>
<evidence type="ECO:0000256" key="6">
    <source>
        <dbReference type="ARBA" id="ARBA00022839"/>
    </source>
</evidence>
<dbReference type="RefSeq" id="WP_286677391.1">
    <property type="nucleotide sequence ID" value="NZ_MNXI01000002.1"/>
</dbReference>
<dbReference type="AlphaFoldDB" id="A0A2M7T6K2"/>
<keyword evidence="3" id="KW-0540">Nuclease</keyword>
<gene>
    <name evidence="19" type="primary">cas4</name>
    <name evidence="19" type="ORF">COY37_08230</name>
</gene>
<evidence type="ECO:0000256" key="1">
    <source>
        <dbReference type="ARBA" id="ARBA00022679"/>
    </source>
</evidence>
<keyword evidence="4" id="KW-0479">Metal-binding</keyword>
<dbReference type="InterPro" id="IPR011604">
    <property type="entry name" value="PDDEXK-like_dom_sf"/>
</dbReference>
<dbReference type="Gene3D" id="3.30.70.270">
    <property type="match status" value="1"/>
</dbReference>
<dbReference type="PANTHER" id="PTHR34047:SF8">
    <property type="entry name" value="PROTEIN YKFC"/>
    <property type="match status" value="1"/>
</dbReference>
<keyword evidence="7" id="KW-0460">Magnesium</keyword>
<dbReference type="GO" id="GO:0051536">
    <property type="term" value="F:iron-sulfur cluster binding"/>
    <property type="evidence" value="ECO:0007669"/>
    <property type="project" value="UniProtKB-KW"/>
</dbReference>
<protein>
    <submittedName>
        <fullName evidence="19">CRISPR-associated protein Cas4</fullName>
    </submittedName>
</protein>
<evidence type="ECO:0000256" key="17">
    <source>
        <dbReference type="SAM" id="MobiDB-lite"/>
    </source>
</evidence>
<dbReference type="GO" id="GO:0051607">
    <property type="term" value="P:defense response to virus"/>
    <property type="evidence" value="ECO:0007669"/>
    <property type="project" value="UniProtKB-KW"/>
</dbReference>
<dbReference type="CDD" id="cd01651">
    <property type="entry name" value="RT_G2_intron"/>
    <property type="match status" value="1"/>
</dbReference>
<evidence type="ECO:0000256" key="2">
    <source>
        <dbReference type="ARBA" id="ARBA00022695"/>
    </source>
</evidence>
<dbReference type="PANTHER" id="PTHR34047">
    <property type="entry name" value="NUCLEAR INTRON MATURASE 1, MITOCHONDRIAL-RELATED"/>
    <property type="match status" value="1"/>
</dbReference>
<dbReference type="Pfam" id="PF01930">
    <property type="entry name" value="Cas_Cas4"/>
    <property type="match status" value="1"/>
</dbReference>
<dbReference type="Pfam" id="PF00078">
    <property type="entry name" value="RVT_1"/>
    <property type="match status" value="1"/>
</dbReference>
<evidence type="ECO:0000256" key="12">
    <source>
        <dbReference type="ARBA" id="ARBA00023211"/>
    </source>
</evidence>
<comment type="caution">
    <text evidence="19">The sequence shown here is derived from an EMBL/GenBank/DDBJ whole genome shotgun (WGS) entry which is preliminary data.</text>
</comment>
<accession>A0A2M7T6K2</accession>
<proteinExistence type="inferred from homology"/>
<keyword evidence="8" id="KW-0695">RNA-directed DNA polymerase</keyword>
<dbReference type="InterPro" id="IPR043128">
    <property type="entry name" value="Rev_trsase/Diguanyl_cyclase"/>
</dbReference>
<comment type="function">
    <text evidence="13">Poorly processive, error-prone DNA polymerase involved in untargeted mutagenesis. Copies undamaged DNA at stalled replication forks, which arise in vivo from mismatched or misaligned primer ends. These misaligned primers can be extended by PolIV. Exhibits no 3'-5' exonuclease (proofreading) activity. May be involved in translesional synthesis, in conjunction with the beta clamp from PolIII.</text>
</comment>
<feature type="region of interest" description="Disordered" evidence="17">
    <location>
        <begin position="330"/>
        <end position="353"/>
    </location>
</feature>
<evidence type="ECO:0000313" key="19">
    <source>
        <dbReference type="EMBL" id="PIZ36585.1"/>
    </source>
</evidence>
<dbReference type="InterPro" id="IPR000477">
    <property type="entry name" value="RT_dom"/>
</dbReference>
<evidence type="ECO:0000256" key="10">
    <source>
        <dbReference type="ARBA" id="ARBA00023014"/>
    </source>
</evidence>
<dbReference type="GO" id="GO:0004527">
    <property type="term" value="F:exonuclease activity"/>
    <property type="evidence" value="ECO:0007669"/>
    <property type="project" value="UniProtKB-KW"/>
</dbReference>
<dbReference type="InterPro" id="IPR022765">
    <property type="entry name" value="Dna2/Cas4_DUF83"/>
</dbReference>
<keyword evidence="10" id="KW-0411">Iron-sulfur</keyword>
<evidence type="ECO:0000256" key="14">
    <source>
        <dbReference type="ARBA" id="ARBA00033996"/>
    </source>
</evidence>
<evidence type="ECO:0000256" key="4">
    <source>
        <dbReference type="ARBA" id="ARBA00022723"/>
    </source>
</evidence>
<evidence type="ECO:0000256" key="7">
    <source>
        <dbReference type="ARBA" id="ARBA00022842"/>
    </source>
</evidence>
<keyword evidence="6" id="KW-0269">Exonuclease</keyword>
<comment type="catalytic activity">
    <reaction evidence="16">
        <text>DNA(n) + a 2'-deoxyribonucleoside 5'-triphosphate = DNA(n+1) + diphosphate</text>
        <dbReference type="Rhea" id="RHEA:22508"/>
        <dbReference type="Rhea" id="RHEA-COMP:17339"/>
        <dbReference type="Rhea" id="RHEA-COMP:17340"/>
        <dbReference type="ChEBI" id="CHEBI:33019"/>
        <dbReference type="ChEBI" id="CHEBI:61560"/>
        <dbReference type="ChEBI" id="CHEBI:173112"/>
        <dbReference type="EC" id="2.7.7.49"/>
    </reaction>
</comment>
<dbReference type="GO" id="GO:0003723">
    <property type="term" value="F:RNA binding"/>
    <property type="evidence" value="ECO:0007669"/>
    <property type="project" value="InterPro"/>
</dbReference>
<dbReference type="GO" id="GO:0046872">
    <property type="term" value="F:metal ion binding"/>
    <property type="evidence" value="ECO:0007669"/>
    <property type="project" value="UniProtKB-KW"/>
</dbReference>
<evidence type="ECO:0000256" key="13">
    <source>
        <dbReference type="ARBA" id="ARBA00025589"/>
    </source>
</evidence>
<dbReference type="SUPFAM" id="SSF56672">
    <property type="entry name" value="DNA/RNA polymerases"/>
    <property type="match status" value="1"/>
</dbReference>
<evidence type="ECO:0000256" key="3">
    <source>
        <dbReference type="ARBA" id="ARBA00022722"/>
    </source>
</evidence>